<reference evidence="2" key="1">
    <citation type="journal article" date="2021" name="Mol. Ecol. Resour.">
        <title>Phylogenomic analyses of the genus Drosophila reveals genomic signals of climate adaptation.</title>
        <authorList>
            <person name="Li F."/>
            <person name="Rane R.V."/>
            <person name="Luria V."/>
            <person name="Xiong Z."/>
            <person name="Chen J."/>
            <person name="Li Z."/>
            <person name="Catullo R.A."/>
            <person name="Griffin P.C."/>
            <person name="Schiffer M."/>
            <person name="Pearce S."/>
            <person name="Lee S.F."/>
            <person name="McElroy K."/>
            <person name="Stocker A."/>
            <person name="Shirriffs J."/>
            <person name="Cockerell F."/>
            <person name="Coppin C."/>
            <person name="Sgro C.M."/>
            <person name="Karger A."/>
            <person name="Cain J.W."/>
            <person name="Weber J.A."/>
            <person name="Santpere G."/>
            <person name="Kirschner M.W."/>
            <person name="Hoffmann A.A."/>
            <person name="Oakeshott J.G."/>
            <person name="Zhang G."/>
        </authorList>
    </citation>
    <scope>NUCLEOTIDE SEQUENCE</scope>
    <source>
        <strain evidence="2">BGI-SZ-2011g</strain>
    </source>
</reference>
<sequence>VMLPANTHKLLKSYLYNRKFSVRCNSALSDEYIIRAGVPQGSVLGPTLYLIYTADIPISRQLTTSTFADDTAILSRSRCPKQATAQLAAHLVAVEKWLSDWRIE</sequence>
<keyword evidence="3" id="KW-1185">Reference proteome</keyword>
<feature type="domain" description="Reverse transcriptase" evidence="1">
    <location>
        <begin position="1"/>
        <end position="104"/>
    </location>
</feature>
<feature type="non-terminal residue" evidence="2">
    <location>
        <position position="104"/>
    </location>
</feature>
<dbReference type="AlphaFoldDB" id="A0AAD4PQH8"/>
<organism evidence="2 3">
    <name type="scientific">Drosophila rubida</name>
    <dbReference type="NCBI Taxonomy" id="30044"/>
    <lineage>
        <taxon>Eukaryota</taxon>
        <taxon>Metazoa</taxon>
        <taxon>Ecdysozoa</taxon>
        <taxon>Arthropoda</taxon>
        <taxon>Hexapoda</taxon>
        <taxon>Insecta</taxon>
        <taxon>Pterygota</taxon>
        <taxon>Neoptera</taxon>
        <taxon>Endopterygota</taxon>
        <taxon>Diptera</taxon>
        <taxon>Brachycera</taxon>
        <taxon>Muscomorpha</taxon>
        <taxon>Ephydroidea</taxon>
        <taxon>Drosophilidae</taxon>
        <taxon>Drosophila</taxon>
    </lineage>
</organism>
<dbReference type="PANTHER" id="PTHR33481">
    <property type="entry name" value="REVERSE TRANSCRIPTASE"/>
    <property type="match status" value="1"/>
</dbReference>
<evidence type="ECO:0000313" key="3">
    <source>
        <dbReference type="Proteomes" id="UP001200034"/>
    </source>
</evidence>
<dbReference type="PROSITE" id="PS50878">
    <property type="entry name" value="RT_POL"/>
    <property type="match status" value="1"/>
</dbReference>
<proteinExistence type="predicted"/>
<name>A0AAD4PQH8_9MUSC</name>
<gene>
    <name evidence="2" type="ORF">KR093_011233</name>
</gene>
<accession>A0AAD4PQH8</accession>
<evidence type="ECO:0000259" key="1">
    <source>
        <dbReference type="PROSITE" id="PS50878"/>
    </source>
</evidence>
<dbReference type="PANTHER" id="PTHR33481:SF1">
    <property type="entry name" value="ENDONUCLEASE_EXONUCLEASE_PHOSPHATASE DOMAIN-CONTAINING PROTEIN-RELATED"/>
    <property type="match status" value="1"/>
</dbReference>
<dbReference type="EMBL" id="JAJJHW010000454">
    <property type="protein sequence ID" value="KAH8385490.1"/>
    <property type="molecule type" value="Genomic_DNA"/>
</dbReference>
<feature type="non-terminal residue" evidence="2">
    <location>
        <position position="1"/>
    </location>
</feature>
<dbReference type="Proteomes" id="UP001200034">
    <property type="component" value="Unassembled WGS sequence"/>
</dbReference>
<comment type="caution">
    <text evidence="2">The sequence shown here is derived from an EMBL/GenBank/DDBJ whole genome shotgun (WGS) entry which is preliminary data.</text>
</comment>
<evidence type="ECO:0000313" key="2">
    <source>
        <dbReference type="EMBL" id="KAH8385490.1"/>
    </source>
</evidence>
<dbReference type="InterPro" id="IPR000477">
    <property type="entry name" value="RT_dom"/>
</dbReference>
<protein>
    <recommendedName>
        <fullName evidence="1">Reverse transcriptase domain-containing protein</fullName>
    </recommendedName>
</protein>
<dbReference type="Pfam" id="PF00078">
    <property type="entry name" value="RVT_1"/>
    <property type="match status" value="1"/>
</dbReference>